<dbReference type="Gene3D" id="3.40.630.10">
    <property type="entry name" value="Zn peptidases"/>
    <property type="match status" value="1"/>
</dbReference>
<keyword evidence="3" id="KW-1185">Reference proteome</keyword>
<dbReference type="EMBL" id="JADYTN010000039">
    <property type="protein sequence ID" value="MCF2564791.1"/>
    <property type="molecule type" value="Genomic_DNA"/>
</dbReference>
<comment type="caution">
    <text evidence="2">The sequence shown here is derived from an EMBL/GenBank/DDBJ whole genome shotgun (WGS) entry which is preliminary data.</text>
</comment>
<protein>
    <submittedName>
        <fullName evidence="2">Uncharacterized protein</fullName>
    </submittedName>
</protein>
<evidence type="ECO:0000313" key="3">
    <source>
        <dbReference type="Proteomes" id="UP001200470"/>
    </source>
</evidence>
<proteinExistence type="predicted"/>
<dbReference type="SUPFAM" id="SSF53187">
    <property type="entry name" value="Zn-dependent exopeptidases"/>
    <property type="match status" value="1"/>
</dbReference>
<sequence length="260" mass="29834">MQEFLMEYASQKDYECSIDDKGNIYMAKGKLSDGCFYPCVTAHMDTVQDSQVVFIDKDEHLPLITESREDGKHIIYTEGFGLGGDDKAGIVIALSIMDNTPICKAVFFVEEEIGCRGSSNCELPWFKDAGYIMAFDSPEGNCASWSCNGERLFDRSFYETHLEVLGEKFGLTKFVAHPYTDAYILRMDTCLACMNFGAGYYLYHTLNEYVVPEEMDNATAMGLYLIDRLGYKEYVLPFCPRYRLNEEDKDSEWFRNKFKQ</sequence>
<dbReference type="RefSeq" id="WP_301638665.1">
    <property type="nucleotide sequence ID" value="NZ_JADYTN010000039.1"/>
</dbReference>
<dbReference type="PANTHER" id="PTHR42994:SF2">
    <property type="entry name" value="PEPTIDASE"/>
    <property type="match status" value="1"/>
</dbReference>
<reference evidence="2 3" key="1">
    <citation type="submission" date="2020-12" db="EMBL/GenBank/DDBJ databases">
        <title>Whole genome sequences of gut porcine anaerobes.</title>
        <authorList>
            <person name="Kubasova T."/>
            <person name="Jahodarova E."/>
            <person name="Rychlik I."/>
        </authorList>
    </citation>
    <scope>NUCLEOTIDE SEQUENCE [LARGE SCALE GENOMIC DNA]</scope>
    <source>
        <strain evidence="2 3">An925</strain>
    </source>
</reference>
<dbReference type="Proteomes" id="UP001200470">
    <property type="component" value="Unassembled WGS sequence"/>
</dbReference>
<name>A0ABS9CI45_9BACT</name>
<comment type="cofactor">
    <cofactor evidence="1">
        <name>Zn(2+)</name>
        <dbReference type="ChEBI" id="CHEBI:29105"/>
    </cofactor>
</comment>
<accession>A0ABS9CI45</accession>
<gene>
    <name evidence="2" type="ORF">I6E12_11860</name>
</gene>
<dbReference type="PANTHER" id="PTHR42994">
    <property type="entry name" value="PEPTIDASE T"/>
    <property type="match status" value="1"/>
</dbReference>
<evidence type="ECO:0000256" key="1">
    <source>
        <dbReference type="ARBA" id="ARBA00001947"/>
    </source>
</evidence>
<organism evidence="2 3">
    <name type="scientific">Xylanibacter brevis</name>
    <dbReference type="NCBI Taxonomy" id="83231"/>
    <lineage>
        <taxon>Bacteria</taxon>
        <taxon>Pseudomonadati</taxon>
        <taxon>Bacteroidota</taxon>
        <taxon>Bacteroidia</taxon>
        <taxon>Bacteroidales</taxon>
        <taxon>Prevotellaceae</taxon>
        <taxon>Xylanibacter</taxon>
    </lineage>
</organism>
<evidence type="ECO:0000313" key="2">
    <source>
        <dbReference type="EMBL" id="MCF2564791.1"/>
    </source>
</evidence>